<comment type="similarity">
    <text evidence="3">Belongs to the JUPITER family.</text>
</comment>
<keyword evidence="5" id="KW-0597">Phosphoprotein</keyword>
<feature type="region of interest" description="Disordered" evidence="7">
    <location>
        <begin position="1"/>
        <end position="102"/>
    </location>
</feature>
<evidence type="ECO:0000256" key="5">
    <source>
        <dbReference type="ARBA" id="ARBA00022553"/>
    </source>
</evidence>
<feature type="compositionally biased region" description="Polar residues" evidence="7">
    <location>
        <begin position="84"/>
        <end position="93"/>
    </location>
</feature>
<dbReference type="GO" id="GO:0005737">
    <property type="term" value="C:cytoplasm"/>
    <property type="evidence" value="ECO:0007669"/>
    <property type="project" value="UniProtKB-SubCell"/>
</dbReference>
<evidence type="ECO:0000256" key="6">
    <source>
        <dbReference type="ARBA" id="ARBA00023242"/>
    </source>
</evidence>
<evidence type="ECO:0000256" key="2">
    <source>
        <dbReference type="ARBA" id="ARBA00004496"/>
    </source>
</evidence>
<evidence type="ECO:0000256" key="1">
    <source>
        <dbReference type="ARBA" id="ARBA00004123"/>
    </source>
</evidence>
<dbReference type="InterPro" id="IPR033335">
    <property type="entry name" value="JUPITER"/>
</dbReference>
<dbReference type="GO" id="GO:0005634">
    <property type="term" value="C:nucleus"/>
    <property type="evidence" value="ECO:0007669"/>
    <property type="project" value="UniProtKB-SubCell"/>
</dbReference>
<evidence type="ECO:0000313" key="9">
    <source>
        <dbReference type="Proteomes" id="UP001488838"/>
    </source>
</evidence>
<gene>
    <name evidence="8" type="ORF">U0070_003338</name>
</gene>
<evidence type="ECO:0000256" key="7">
    <source>
        <dbReference type="SAM" id="MobiDB-lite"/>
    </source>
</evidence>
<comment type="caution">
    <text evidence="8">The sequence shown here is derived from an EMBL/GenBank/DDBJ whole genome shotgun (WGS) entry which is preliminary data.</text>
</comment>
<accession>A0AAW0JCA5</accession>
<protein>
    <submittedName>
        <fullName evidence="8">Uncharacterized protein</fullName>
    </submittedName>
</protein>
<dbReference type="PANTHER" id="PTHR34930:SF4">
    <property type="entry name" value="JUPITER MICROTUBULE ASSOCIATED HOMOLOG 1"/>
    <property type="match status" value="1"/>
</dbReference>
<organism evidence="8 9">
    <name type="scientific">Myodes glareolus</name>
    <name type="common">Bank vole</name>
    <name type="synonym">Clethrionomys glareolus</name>
    <dbReference type="NCBI Taxonomy" id="447135"/>
    <lineage>
        <taxon>Eukaryota</taxon>
        <taxon>Metazoa</taxon>
        <taxon>Chordata</taxon>
        <taxon>Craniata</taxon>
        <taxon>Vertebrata</taxon>
        <taxon>Euteleostomi</taxon>
        <taxon>Mammalia</taxon>
        <taxon>Eutheria</taxon>
        <taxon>Euarchontoglires</taxon>
        <taxon>Glires</taxon>
        <taxon>Rodentia</taxon>
        <taxon>Myomorpha</taxon>
        <taxon>Muroidea</taxon>
        <taxon>Cricetidae</taxon>
        <taxon>Arvicolinae</taxon>
        <taxon>Myodes</taxon>
    </lineage>
</organism>
<dbReference type="EMBL" id="JBBHLL010000050">
    <property type="protein sequence ID" value="KAK7823686.1"/>
    <property type="molecule type" value="Genomic_DNA"/>
</dbReference>
<keyword evidence="4" id="KW-0963">Cytoplasm</keyword>
<proteinExistence type="inferred from homology"/>
<dbReference type="PANTHER" id="PTHR34930">
    <property type="entry name" value="GEO05313P1"/>
    <property type="match status" value="1"/>
</dbReference>
<sequence length="148" mass="16334">MTTTATFKRVDPNSRSSFQVLQPPGSGSNYSLGFDEPTEHPVWKNKMASNVSGTPQENPPSWAKTAGAKSSGARKDSELPETLRSISCETSSGDYLDPMGESEMHENVDTNFQDNLGQMTRSLCSLALCPALWTWLQCIREKSSWQQV</sequence>
<feature type="compositionally biased region" description="Polar residues" evidence="7">
    <location>
        <begin position="47"/>
        <end position="56"/>
    </location>
</feature>
<keyword evidence="6" id="KW-0539">Nucleus</keyword>
<feature type="compositionally biased region" description="Polar residues" evidence="7">
    <location>
        <begin position="13"/>
        <end position="31"/>
    </location>
</feature>
<evidence type="ECO:0000256" key="3">
    <source>
        <dbReference type="ARBA" id="ARBA00008329"/>
    </source>
</evidence>
<evidence type="ECO:0000313" key="8">
    <source>
        <dbReference type="EMBL" id="KAK7823686.1"/>
    </source>
</evidence>
<name>A0AAW0JCA5_MYOGA</name>
<dbReference type="AlphaFoldDB" id="A0AAW0JCA5"/>
<evidence type="ECO:0000256" key="4">
    <source>
        <dbReference type="ARBA" id="ARBA00022490"/>
    </source>
</evidence>
<comment type="subcellular location">
    <subcellularLocation>
        <location evidence="2">Cytoplasm</location>
    </subcellularLocation>
    <subcellularLocation>
        <location evidence="1">Nucleus</location>
    </subcellularLocation>
</comment>
<reference evidence="8 9" key="1">
    <citation type="journal article" date="2023" name="bioRxiv">
        <title>Conserved and derived expression patterns and positive selection on dental genes reveal complex evolutionary context of ever-growing rodent molars.</title>
        <authorList>
            <person name="Calamari Z.T."/>
            <person name="Song A."/>
            <person name="Cohen E."/>
            <person name="Akter M."/>
            <person name="Roy R.D."/>
            <person name="Hallikas O."/>
            <person name="Christensen M.M."/>
            <person name="Li P."/>
            <person name="Marangoni P."/>
            <person name="Jernvall J."/>
            <person name="Klein O.D."/>
        </authorList>
    </citation>
    <scope>NUCLEOTIDE SEQUENCE [LARGE SCALE GENOMIC DNA]</scope>
    <source>
        <strain evidence="8">V071</strain>
    </source>
</reference>
<keyword evidence="9" id="KW-1185">Reference proteome</keyword>
<dbReference type="Proteomes" id="UP001488838">
    <property type="component" value="Unassembled WGS sequence"/>
</dbReference>